<proteinExistence type="predicted"/>
<dbReference type="Proteomes" id="UP000597989">
    <property type="component" value="Unassembled WGS sequence"/>
</dbReference>
<reference evidence="2" key="5">
    <citation type="submission" date="2023-12" db="EMBL/GenBank/DDBJ databases">
        <authorList>
            <person name="Sun Q."/>
            <person name="Inoue M."/>
        </authorList>
    </citation>
    <scope>NUCLEOTIDE SEQUENCE</scope>
    <source>
        <strain evidence="2">JCM 10664</strain>
    </source>
</reference>
<name>A0A917JQ51_9PSEU</name>
<dbReference type="PANTHER" id="PTHR42912">
    <property type="entry name" value="METHYLTRANSFERASE"/>
    <property type="match status" value="1"/>
</dbReference>
<evidence type="ECO:0000313" key="4">
    <source>
        <dbReference type="Proteomes" id="UP000597989"/>
    </source>
</evidence>
<protein>
    <submittedName>
        <fullName evidence="2 3">Methyltransferase</fullName>
    </submittedName>
</protein>
<dbReference type="AlphaFoldDB" id="A0A917JQ51"/>
<dbReference type="Pfam" id="PF08241">
    <property type="entry name" value="Methyltransf_11"/>
    <property type="match status" value="1"/>
</dbReference>
<reference evidence="2" key="1">
    <citation type="journal article" date="2014" name="Int. J. Syst. Evol. Microbiol.">
        <title>Complete genome of a new Firmicutes species belonging to the dominant human colonic microbiota ('Ruminococcus bicirculans') reveals two chromosomes and a selective capacity to utilize plant glucans.</title>
        <authorList>
            <consortium name="NISC Comparative Sequencing Program"/>
            <person name="Wegmann U."/>
            <person name="Louis P."/>
            <person name="Goesmann A."/>
            <person name="Henrissat B."/>
            <person name="Duncan S.H."/>
            <person name="Flint H.J."/>
        </authorList>
    </citation>
    <scope>NUCLEOTIDE SEQUENCE</scope>
    <source>
        <strain evidence="2">JCM 10664</strain>
    </source>
</reference>
<dbReference type="InterPro" id="IPR013216">
    <property type="entry name" value="Methyltransf_11"/>
</dbReference>
<evidence type="ECO:0000259" key="1">
    <source>
        <dbReference type="Pfam" id="PF08241"/>
    </source>
</evidence>
<dbReference type="Gene3D" id="3.40.50.150">
    <property type="entry name" value="Vaccinia Virus protein VP39"/>
    <property type="match status" value="1"/>
</dbReference>
<dbReference type="GO" id="GO:0032259">
    <property type="term" value="P:methylation"/>
    <property type="evidence" value="ECO:0007669"/>
    <property type="project" value="UniProtKB-KW"/>
</dbReference>
<dbReference type="InterPro" id="IPR050508">
    <property type="entry name" value="Methyltransf_Superfamily"/>
</dbReference>
<dbReference type="EMBL" id="BMMT01000004">
    <property type="protein sequence ID" value="GGI79805.1"/>
    <property type="molecule type" value="Genomic_DNA"/>
</dbReference>
<keyword evidence="5" id="KW-1185">Reference proteome</keyword>
<dbReference type="InterPro" id="IPR029063">
    <property type="entry name" value="SAM-dependent_MTases_sf"/>
</dbReference>
<dbReference type="CDD" id="cd02440">
    <property type="entry name" value="AdoMet_MTases"/>
    <property type="match status" value="1"/>
</dbReference>
<evidence type="ECO:0000313" key="3">
    <source>
        <dbReference type="EMBL" id="GGI79805.1"/>
    </source>
</evidence>
<sequence>MSGFAAFALDRAFGHPRGLLGAVGGALMARGNAEAEQQVVRLARLTGTERVLVVGPGPGVGLRAAGEQAGRVVGIEPSERMRQASVRRCADLIKAGKVVVRAGSAEATDQDDAAFDVVLSVNNVQLWPDRPAALTELRRVLRPGGLLLLSTHERWLPGGRAGLHTDVQRAGFVDVQTWAWKPRRGTTQAQTRAIRP</sequence>
<dbReference type="RefSeq" id="WP_188986685.1">
    <property type="nucleotide sequence ID" value="NZ_BAAAHC010000015.1"/>
</dbReference>
<reference evidence="5" key="3">
    <citation type="journal article" date="2019" name="Int. J. Syst. Evol. Microbiol.">
        <title>The Global Catalogue of Microorganisms (GCM) 10K type strain sequencing project: providing services to taxonomists for standard genome sequencing and annotation.</title>
        <authorList>
            <consortium name="The Broad Institute Genomics Platform"/>
            <consortium name="The Broad Institute Genome Sequencing Center for Infectious Disease"/>
            <person name="Wu L."/>
            <person name="Ma J."/>
        </authorList>
    </citation>
    <scope>NUCLEOTIDE SEQUENCE [LARGE SCALE GENOMIC DNA]</scope>
    <source>
        <strain evidence="5">JCM 10664</strain>
    </source>
</reference>
<evidence type="ECO:0000313" key="2">
    <source>
        <dbReference type="EMBL" id="GAA0531876.1"/>
    </source>
</evidence>
<gene>
    <name evidence="2" type="ORF">GCM10009545_37890</name>
    <name evidence="3" type="ORF">GCM10011581_16280</name>
</gene>
<evidence type="ECO:0000313" key="5">
    <source>
        <dbReference type="Proteomes" id="UP001500220"/>
    </source>
</evidence>
<dbReference type="SUPFAM" id="SSF53335">
    <property type="entry name" value="S-adenosyl-L-methionine-dependent methyltransferases"/>
    <property type="match status" value="1"/>
</dbReference>
<feature type="domain" description="Methyltransferase type 11" evidence="1">
    <location>
        <begin position="53"/>
        <end position="148"/>
    </location>
</feature>
<reference evidence="3" key="4">
    <citation type="submission" date="2020-09" db="EMBL/GenBank/DDBJ databases">
        <authorList>
            <person name="Sun Q."/>
            <person name="Zhou Y."/>
        </authorList>
    </citation>
    <scope>NUCLEOTIDE SEQUENCE</scope>
    <source>
        <strain evidence="3">CGMCC 4.7206</strain>
    </source>
</reference>
<keyword evidence="3" id="KW-0489">Methyltransferase</keyword>
<comment type="caution">
    <text evidence="3">The sequence shown here is derived from an EMBL/GenBank/DDBJ whole genome shotgun (WGS) entry which is preliminary data.</text>
</comment>
<reference evidence="3 4" key="2">
    <citation type="journal article" date="2014" name="Int. J. Syst. Evol. Microbiol.">
        <title>Complete genome sequence of Corynebacterium casei LMG S-19264T (=DSM 44701T), isolated from a smear-ripened cheese.</title>
        <authorList>
            <consortium name="US DOE Joint Genome Institute (JGI-PGF)"/>
            <person name="Walter F."/>
            <person name="Albersmeier A."/>
            <person name="Kalinowski J."/>
            <person name="Ruckert C."/>
        </authorList>
    </citation>
    <scope>NUCLEOTIDE SEQUENCE [LARGE SCALE GENOMIC DNA]</scope>
    <source>
        <strain evidence="3 4">CGMCC 4.7206</strain>
    </source>
</reference>
<accession>A0A917JQ51</accession>
<dbReference type="GO" id="GO:0008757">
    <property type="term" value="F:S-adenosylmethionine-dependent methyltransferase activity"/>
    <property type="evidence" value="ECO:0007669"/>
    <property type="project" value="InterPro"/>
</dbReference>
<organism evidence="3 4">
    <name type="scientific">Saccharopolyspora thermophila</name>
    <dbReference type="NCBI Taxonomy" id="89367"/>
    <lineage>
        <taxon>Bacteria</taxon>
        <taxon>Bacillati</taxon>
        <taxon>Actinomycetota</taxon>
        <taxon>Actinomycetes</taxon>
        <taxon>Pseudonocardiales</taxon>
        <taxon>Pseudonocardiaceae</taxon>
        <taxon>Saccharopolyspora</taxon>
    </lineage>
</organism>
<dbReference type="Proteomes" id="UP001500220">
    <property type="component" value="Unassembled WGS sequence"/>
</dbReference>
<keyword evidence="3" id="KW-0808">Transferase</keyword>
<dbReference type="EMBL" id="BAAAHC010000015">
    <property type="protein sequence ID" value="GAA0531876.1"/>
    <property type="molecule type" value="Genomic_DNA"/>
</dbReference>